<gene>
    <name evidence="1" type="ORF">BA724_10925</name>
</gene>
<keyword evidence="1" id="KW-0969">Cilium</keyword>
<sequence length="125" mass="13720">MNPIVHGTRQPIIPPVKKETKQVVSTTFNDTLKTISVSSEALTISKHAAQRLNERGIHIHENEWNLIGQKLSEAKSKGVTDSLVVLKDAALVASAKNNTIITAMNREEASTHIFTNINGTILMDH</sequence>
<protein>
    <submittedName>
        <fullName evidence="1">Flagellar protein</fullName>
    </submittedName>
</protein>
<comment type="caution">
    <text evidence="1">The sequence shown here is derived from an EMBL/GenBank/DDBJ whole genome shotgun (WGS) entry which is preliminary data.</text>
</comment>
<dbReference type="STRING" id="1714016.BA724_10925"/>
<reference evidence="1 2" key="1">
    <citation type="submission" date="2016-06" db="EMBL/GenBank/DDBJ databases">
        <title>Domibacillus iocasae genome sequencing.</title>
        <authorList>
            <person name="Verma A."/>
            <person name="Pal Y."/>
            <person name="Ojha A.K."/>
            <person name="Krishnamurthi S."/>
        </authorList>
    </citation>
    <scope>NUCLEOTIDE SEQUENCE [LARGE SCALE GENOMIC DNA]</scope>
    <source>
        <strain evidence="1 2">DSM 29979</strain>
    </source>
</reference>
<name>A0A1E7DLQ3_9BACI</name>
<keyword evidence="1" id="KW-0282">Flagellum</keyword>
<evidence type="ECO:0000313" key="2">
    <source>
        <dbReference type="Proteomes" id="UP000095658"/>
    </source>
</evidence>
<dbReference type="InterPro" id="IPR013367">
    <property type="entry name" value="Flagellar_put"/>
</dbReference>
<dbReference type="NCBIfam" id="TIGR02530">
    <property type="entry name" value="flg_new"/>
    <property type="match status" value="1"/>
</dbReference>
<dbReference type="Proteomes" id="UP000095658">
    <property type="component" value="Unassembled WGS sequence"/>
</dbReference>
<keyword evidence="2" id="KW-1185">Reference proteome</keyword>
<accession>A0A1E7DLQ3</accession>
<organism evidence="1 2">
    <name type="scientific">Domibacillus iocasae</name>
    <dbReference type="NCBI Taxonomy" id="1714016"/>
    <lineage>
        <taxon>Bacteria</taxon>
        <taxon>Bacillati</taxon>
        <taxon>Bacillota</taxon>
        <taxon>Bacilli</taxon>
        <taxon>Bacillales</taxon>
        <taxon>Bacillaceae</taxon>
        <taxon>Domibacillus</taxon>
    </lineage>
</organism>
<evidence type="ECO:0000313" key="1">
    <source>
        <dbReference type="EMBL" id="OES44016.1"/>
    </source>
</evidence>
<dbReference type="EMBL" id="MAMP01000024">
    <property type="protein sequence ID" value="OES44016.1"/>
    <property type="molecule type" value="Genomic_DNA"/>
</dbReference>
<dbReference type="AlphaFoldDB" id="A0A1E7DLQ3"/>
<dbReference type="Pfam" id="PF12611">
    <property type="entry name" value="Flagellar_put"/>
    <property type="match status" value="1"/>
</dbReference>
<keyword evidence="1" id="KW-0966">Cell projection</keyword>
<proteinExistence type="predicted"/>